<dbReference type="FunFam" id="3.40.50.720:FF:000003">
    <property type="entry name" value="S-(hydroxymethyl)glutathione dehydrogenase"/>
    <property type="match status" value="1"/>
</dbReference>
<keyword evidence="3 6" id="KW-0862">Zinc</keyword>
<dbReference type="GO" id="GO:0005829">
    <property type="term" value="C:cytosol"/>
    <property type="evidence" value="ECO:0007669"/>
    <property type="project" value="TreeGrafter"/>
</dbReference>
<dbReference type="InterPro" id="IPR036291">
    <property type="entry name" value="NAD(P)-bd_dom_sf"/>
</dbReference>
<evidence type="ECO:0000313" key="8">
    <source>
        <dbReference type="EMBL" id="SMF38954.1"/>
    </source>
</evidence>
<dbReference type="InterPro" id="IPR002328">
    <property type="entry name" value="ADH_Zn_CS"/>
</dbReference>
<evidence type="ECO:0000259" key="7">
    <source>
        <dbReference type="SMART" id="SM00829"/>
    </source>
</evidence>
<name>A0A1Y6C7W6_9PROT</name>
<comment type="similarity">
    <text evidence="6">Belongs to the zinc-containing alcohol dehydrogenase family.</text>
</comment>
<dbReference type="GO" id="GO:0051903">
    <property type="term" value="F:S-(hydroxymethyl)glutathione dehydrogenase [NAD(P)+] activity"/>
    <property type="evidence" value="ECO:0007669"/>
    <property type="project" value="TreeGrafter"/>
</dbReference>
<dbReference type="InterPro" id="IPR020843">
    <property type="entry name" value="ER"/>
</dbReference>
<sequence>MGGAGLEFEAAVLRRVGAPLSIERVRLAELRHGDVLVRMRASGLCHTDLEVIEGSLGYPLPIVLGHEGAGVVEAVGPGVTLVATGDHVVCSWNPSCGHCFYCDRGQPILCEPFTENQPRGRLLDGGIRLALDGAPLHHFSVVSSHAQYAVVPESGAVRVPEAIPFDRACLIGCGVMTGVGATHNVAPVEMGSNVLVIGCGAVGLNAVQGAALKRAGRIVAVDLDPVKLERAAAFGATDLVDPGTSDAVAQVRRLTGGRGADFVYECAGREPAMRLAFEAARPGAEIVMLGKTNVDETVSFRFGSLMGERRFVRSSYGGARPRRDFPLYAQAYLDGGLKLDELITHRLRLEQINEGFDAMRRGEAVRCVIEFDG</sequence>
<dbReference type="SUPFAM" id="SSF51735">
    <property type="entry name" value="NAD(P)-binding Rossmann-fold domains"/>
    <property type="match status" value="1"/>
</dbReference>
<dbReference type="RefSeq" id="WP_085123771.1">
    <property type="nucleotide sequence ID" value="NZ_FWZX01000013.1"/>
</dbReference>
<evidence type="ECO:0000256" key="5">
    <source>
        <dbReference type="ARBA" id="ARBA00023027"/>
    </source>
</evidence>
<dbReference type="Proteomes" id="UP000192917">
    <property type="component" value="Unassembled WGS sequence"/>
</dbReference>
<keyword evidence="4" id="KW-0560">Oxidoreductase</keyword>
<dbReference type="SMART" id="SM00829">
    <property type="entry name" value="PKS_ER"/>
    <property type="match status" value="1"/>
</dbReference>
<dbReference type="PANTHER" id="PTHR43880">
    <property type="entry name" value="ALCOHOL DEHYDROGENASE"/>
    <property type="match status" value="1"/>
</dbReference>
<evidence type="ECO:0000256" key="3">
    <source>
        <dbReference type="ARBA" id="ARBA00022833"/>
    </source>
</evidence>
<comment type="cofactor">
    <cofactor evidence="1 6">
        <name>Zn(2+)</name>
        <dbReference type="ChEBI" id="CHEBI:29105"/>
    </cofactor>
</comment>
<dbReference type="PANTHER" id="PTHR43880:SF12">
    <property type="entry name" value="ALCOHOL DEHYDROGENASE CLASS-3"/>
    <property type="match status" value="1"/>
</dbReference>
<dbReference type="Pfam" id="PF00107">
    <property type="entry name" value="ADH_zinc_N"/>
    <property type="match status" value="1"/>
</dbReference>
<dbReference type="GO" id="GO:0046294">
    <property type="term" value="P:formaldehyde catabolic process"/>
    <property type="evidence" value="ECO:0007669"/>
    <property type="project" value="TreeGrafter"/>
</dbReference>
<dbReference type="PROSITE" id="PS00059">
    <property type="entry name" value="ADH_ZINC"/>
    <property type="match status" value="1"/>
</dbReference>
<accession>A0A1Y6C7W6</accession>
<evidence type="ECO:0000256" key="1">
    <source>
        <dbReference type="ARBA" id="ARBA00001947"/>
    </source>
</evidence>
<dbReference type="InterPro" id="IPR011032">
    <property type="entry name" value="GroES-like_sf"/>
</dbReference>
<dbReference type="CDD" id="cd08279">
    <property type="entry name" value="Zn_ADH_class_III"/>
    <property type="match status" value="1"/>
</dbReference>
<protein>
    <submittedName>
        <fullName evidence="8">S-(Hydroxymethyl)glutathione dehydrogenase / alcohol dehydrogenase</fullName>
    </submittedName>
</protein>
<evidence type="ECO:0000256" key="6">
    <source>
        <dbReference type="RuleBase" id="RU361277"/>
    </source>
</evidence>
<keyword evidence="9" id="KW-1185">Reference proteome</keyword>
<keyword evidence="5" id="KW-0520">NAD</keyword>
<dbReference type="Pfam" id="PF08240">
    <property type="entry name" value="ADH_N"/>
    <property type="match status" value="1"/>
</dbReference>
<dbReference type="InterPro" id="IPR013154">
    <property type="entry name" value="ADH-like_N"/>
</dbReference>
<dbReference type="EMBL" id="FWZX01000013">
    <property type="protein sequence ID" value="SMF38954.1"/>
    <property type="molecule type" value="Genomic_DNA"/>
</dbReference>
<evidence type="ECO:0000256" key="2">
    <source>
        <dbReference type="ARBA" id="ARBA00022723"/>
    </source>
</evidence>
<dbReference type="STRING" id="560819.SAMN05428998_11394"/>
<dbReference type="Gene3D" id="3.40.50.720">
    <property type="entry name" value="NAD(P)-binding Rossmann-like Domain"/>
    <property type="match status" value="1"/>
</dbReference>
<dbReference type="AlphaFoldDB" id="A0A1Y6C7W6"/>
<evidence type="ECO:0000313" key="9">
    <source>
        <dbReference type="Proteomes" id="UP000192917"/>
    </source>
</evidence>
<evidence type="ECO:0000256" key="4">
    <source>
        <dbReference type="ARBA" id="ARBA00023002"/>
    </source>
</evidence>
<gene>
    <name evidence="8" type="ORF">SAMN05428998_11394</name>
</gene>
<organism evidence="8 9">
    <name type="scientific">Tistlia consotensis USBA 355</name>
    <dbReference type="NCBI Taxonomy" id="560819"/>
    <lineage>
        <taxon>Bacteria</taxon>
        <taxon>Pseudomonadati</taxon>
        <taxon>Pseudomonadota</taxon>
        <taxon>Alphaproteobacteria</taxon>
        <taxon>Rhodospirillales</taxon>
        <taxon>Rhodovibrionaceae</taxon>
        <taxon>Tistlia</taxon>
    </lineage>
</organism>
<dbReference type="SUPFAM" id="SSF50129">
    <property type="entry name" value="GroES-like"/>
    <property type="match status" value="2"/>
</dbReference>
<dbReference type="GO" id="GO:0008270">
    <property type="term" value="F:zinc ion binding"/>
    <property type="evidence" value="ECO:0007669"/>
    <property type="project" value="InterPro"/>
</dbReference>
<keyword evidence="2 6" id="KW-0479">Metal-binding</keyword>
<dbReference type="InterPro" id="IPR013149">
    <property type="entry name" value="ADH-like_C"/>
</dbReference>
<feature type="domain" description="Enoyl reductase (ER)" evidence="7">
    <location>
        <begin position="17"/>
        <end position="369"/>
    </location>
</feature>
<proteinExistence type="inferred from homology"/>
<reference evidence="8 9" key="1">
    <citation type="submission" date="2017-04" db="EMBL/GenBank/DDBJ databases">
        <authorList>
            <person name="Afonso C.L."/>
            <person name="Miller P.J."/>
            <person name="Scott M.A."/>
            <person name="Spackman E."/>
            <person name="Goraichik I."/>
            <person name="Dimitrov K.M."/>
            <person name="Suarez D.L."/>
            <person name="Swayne D.E."/>
        </authorList>
    </citation>
    <scope>NUCLEOTIDE SEQUENCE [LARGE SCALE GENOMIC DNA]</scope>
    <source>
        <strain evidence="8 9">USBA 355</strain>
    </source>
</reference>
<dbReference type="Gene3D" id="3.90.180.10">
    <property type="entry name" value="Medium-chain alcohol dehydrogenases, catalytic domain"/>
    <property type="match status" value="1"/>
</dbReference>